<evidence type="ECO:0000313" key="3">
    <source>
        <dbReference type="EMBL" id="KZC94070.1"/>
    </source>
</evidence>
<dbReference type="OrthoDB" id="4793644at2"/>
<feature type="compositionally biased region" description="Low complexity" evidence="1">
    <location>
        <begin position="7"/>
        <end position="18"/>
    </location>
</feature>
<evidence type="ECO:0000256" key="1">
    <source>
        <dbReference type="SAM" id="MobiDB-lite"/>
    </source>
</evidence>
<reference evidence="3 4" key="1">
    <citation type="submission" date="2016-01" db="EMBL/GenBank/DDBJ databases">
        <title>Draft genome sequence of Clavibacter michiganensis subsp. tessellarius DOAB 609.</title>
        <authorList>
            <person name="Tambong J.T."/>
        </authorList>
    </citation>
    <scope>NUCLEOTIDE SEQUENCE [LARGE SCALE GENOMIC DNA]</scope>
    <source>
        <strain evidence="3 4">DOAB 609</strain>
    </source>
</reference>
<organism evidence="3 4">
    <name type="scientific">Clavibacter tessellarius</name>
    <dbReference type="NCBI Taxonomy" id="31965"/>
    <lineage>
        <taxon>Bacteria</taxon>
        <taxon>Bacillati</taxon>
        <taxon>Actinomycetota</taxon>
        <taxon>Actinomycetes</taxon>
        <taxon>Micrococcales</taxon>
        <taxon>Microbacteriaceae</taxon>
        <taxon>Clavibacter</taxon>
    </lineage>
</organism>
<dbReference type="STRING" id="31965.AWH51_15225"/>
<evidence type="ECO:0008006" key="5">
    <source>
        <dbReference type="Google" id="ProtNLM"/>
    </source>
</evidence>
<keyword evidence="2" id="KW-0812">Transmembrane</keyword>
<evidence type="ECO:0000256" key="2">
    <source>
        <dbReference type="SAM" id="Phobius"/>
    </source>
</evidence>
<accession>A0A154UY56</accession>
<feature type="region of interest" description="Disordered" evidence="1">
    <location>
        <begin position="1"/>
        <end position="25"/>
    </location>
</feature>
<keyword evidence="2" id="KW-1133">Transmembrane helix</keyword>
<gene>
    <name evidence="3" type="ORF">AWH51_15225</name>
</gene>
<dbReference type="Proteomes" id="UP000076218">
    <property type="component" value="Unassembled WGS sequence"/>
</dbReference>
<dbReference type="Pfam" id="PF14155">
    <property type="entry name" value="DUF4307"/>
    <property type="match status" value="1"/>
</dbReference>
<name>A0A154UY56_9MICO</name>
<feature type="transmembrane region" description="Helical" evidence="2">
    <location>
        <begin position="54"/>
        <end position="76"/>
    </location>
</feature>
<keyword evidence="2" id="KW-0472">Membrane</keyword>
<comment type="caution">
    <text evidence="3">The sequence shown here is derived from an EMBL/GenBank/DDBJ whole genome shotgun (WGS) entry which is preliminary data.</text>
</comment>
<protein>
    <recommendedName>
        <fullName evidence="5">DUF4307 domain-containing protein</fullName>
    </recommendedName>
</protein>
<evidence type="ECO:0000313" key="4">
    <source>
        <dbReference type="Proteomes" id="UP000076218"/>
    </source>
</evidence>
<dbReference type="EMBL" id="LQXA01000050">
    <property type="protein sequence ID" value="KZC94070.1"/>
    <property type="molecule type" value="Genomic_DNA"/>
</dbReference>
<dbReference type="InterPro" id="IPR025443">
    <property type="entry name" value="DUF4307"/>
</dbReference>
<dbReference type="RefSeq" id="WP_063072589.1">
    <property type="nucleotide sequence ID" value="NZ_LQXA01000050.1"/>
</dbReference>
<dbReference type="AlphaFoldDB" id="A0A154UY56"/>
<sequence length="164" mass="17646">MTTESRSPASPGPSAGPSMDDDETVEHRVPAPVSTAALDERYGRTRPARIRQRWLYGIAGGLVALVFGAWVLWAGLDQASGSIDATDRAFDVVDARTIDVTFSVVMPAGQEAWCAVQAQDEQRSIVGWKVVELPAQDGVERTETVRLRTTGPAVTGLIHSCWPA</sequence>
<proteinExistence type="predicted"/>